<name>A0AAE1DWS4_9GAST</name>
<feature type="non-terminal residue" evidence="10">
    <location>
        <position position="1"/>
    </location>
</feature>
<dbReference type="PROSITE" id="PS50011">
    <property type="entry name" value="PROTEIN_KINASE_DOM"/>
    <property type="match status" value="1"/>
</dbReference>
<dbReference type="AlphaFoldDB" id="A0AAE1DWS4"/>
<feature type="compositionally biased region" description="Polar residues" evidence="8">
    <location>
        <begin position="74"/>
        <end position="91"/>
    </location>
</feature>
<proteinExistence type="predicted"/>
<protein>
    <recommendedName>
        <fullName evidence="9">Protein kinase domain-containing protein</fullName>
    </recommendedName>
</protein>
<evidence type="ECO:0000256" key="3">
    <source>
        <dbReference type="ARBA" id="ARBA00022777"/>
    </source>
</evidence>
<evidence type="ECO:0000256" key="7">
    <source>
        <dbReference type="PROSITE-ProRule" id="PRU10141"/>
    </source>
</evidence>
<dbReference type="InterPro" id="IPR001245">
    <property type="entry name" value="Ser-Thr/Tyr_kinase_cat_dom"/>
</dbReference>
<keyword evidence="1" id="KW-0808">Transferase</keyword>
<dbReference type="GO" id="GO:0005524">
    <property type="term" value="F:ATP binding"/>
    <property type="evidence" value="ECO:0007669"/>
    <property type="project" value="UniProtKB-UniRule"/>
</dbReference>
<keyword evidence="2 7" id="KW-0547">Nucleotide-binding</keyword>
<dbReference type="Pfam" id="PF07714">
    <property type="entry name" value="PK_Tyr_Ser-Thr"/>
    <property type="match status" value="1"/>
</dbReference>
<accession>A0AAE1DWS4</accession>
<evidence type="ECO:0000259" key="9">
    <source>
        <dbReference type="PROSITE" id="PS50011"/>
    </source>
</evidence>
<comment type="catalytic activity">
    <reaction evidence="6">
        <text>L-seryl-[protein] + ATP = O-phospho-L-seryl-[protein] + ADP + H(+)</text>
        <dbReference type="Rhea" id="RHEA:17989"/>
        <dbReference type="Rhea" id="RHEA-COMP:9863"/>
        <dbReference type="Rhea" id="RHEA-COMP:11604"/>
        <dbReference type="ChEBI" id="CHEBI:15378"/>
        <dbReference type="ChEBI" id="CHEBI:29999"/>
        <dbReference type="ChEBI" id="CHEBI:30616"/>
        <dbReference type="ChEBI" id="CHEBI:83421"/>
        <dbReference type="ChEBI" id="CHEBI:456216"/>
        <dbReference type="EC" id="2.7.11.1"/>
    </reaction>
</comment>
<feature type="binding site" evidence="7">
    <location>
        <position position="327"/>
    </location>
    <ligand>
        <name>ATP</name>
        <dbReference type="ChEBI" id="CHEBI:30616"/>
    </ligand>
</feature>
<evidence type="ECO:0000313" key="10">
    <source>
        <dbReference type="EMBL" id="KAK3785235.1"/>
    </source>
</evidence>
<dbReference type="Gene3D" id="3.30.200.20">
    <property type="entry name" value="Phosphorylase Kinase, domain 1"/>
    <property type="match status" value="1"/>
</dbReference>
<dbReference type="PROSITE" id="PS00107">
    <property type="entry name" value="PROTEIN_KINASE_ATP"/>
    <property type="match status" value="1"/>
</dbReference>
<evidence type="ECO:0000256" key="1">
    <source>
        <dbReference type="ARBA" id="ARBA00022679"/>
    </source>
</evidence>
<organism evidence="10 11">
    <name type="scientific">Elysia crispata</name>
    <name type="common">lettuce slug</name>
    <dbReference type="NCBI Taxonomy" id="231223"/>
    <lineage>
        <taxon>Eukaryota</taxon>
        <taxon>Metazoa</taxon>
        <taxon>Spiralia</taxon>
        <taxon>Lophotrochozoa</taxon>
        <taxon>Mollusca</taxon>
        <taxon>Gastropoda</taxon>
        <taxon>Heterobranchia</taxon>
        <taxon>Euthyneura</taxon>
        <taxon>Panpulmonata</taxon>
        <taxon>Sacoglossa</taxon>
        <taxon>Placobranchoidea</taxon>
        <taxon>Plakobranchidae</taxon>
        <taxon>Elysia</taxon>
    </lineage>
</organism>
<gene>
    <name evidence="10" type="ORF">RRG08_036772</name>
</gene>
<dbReference type="GO" id="GO:0004674">
    <property type="term" value="F:protein serine/threonine kinase activity"/>
    <property type="evidence" value="ECO:0007669"/>
    <property type="project" value="UniProtKB-EC"/>
</dbReference>
<evidence type="ECO:0000256" key="8">
    <source>
        <dbReference type="SAM" id="MobiDB-lite"/>
    </source>
</evidence>
<reference evidence="10" key="1">
    <citation type="journal article" date="2023" name="G3 (Bethesda)">
        <title>A reference genome for the long-term kleptoplast-retaining sea slug Elysia crispata morphotype clarki.</title>
        <authorList>
            <person name="Eastman K.E."/>
            <person name="Pendleton A.L."/>
            <person name="Shaikh M.A."/>
            <person name="Suttiyut T."/>
            <person name="Ogas R."/>
            <person name="Tomko P."/>
            <person name="Gavelis G."/>
            <person name="Widhalm J.R."/>
            <person name="Wisecaver J.H."/>
        </authorList>
    </citation>
    <scope>NUCLEOTIDE SEQUENCE</scope>
    <source>
        <strain evidence="10">ECLA1</strain>
    </source>
</reference>
<comment type="caution">
    <text evidence="10">The sequence shown here is derived from an EMBL/GenBank/DDBJ whole genome shotgun (WGS) entry which is preliminary data.</text>
</comment>
<dbReference type="InterPro" id="IPR051681">
    <property type="entry name" value="Ser/Thr_Kinases-Pseudokinases"/>
</dbReference>
<evidence type="ECO:0000313" key="11">
    <source>
        <dbReference type="Proteomes" id="UP001283361"/>
    </source>
</evidence>
<feature type="compositionally biased region" description="Polar residues" evidence="8">
    <location>
        <begin position="44"/>
        <end position="54"/>
    </location>
</feature>
<keyword evidence="3" id="KW-0418">Kinase</keyword>
<feature type="region of interest" description="Disordered" evidence="8">
    <location>
        <begin position="23"/>
        <end position="128"/>
    </location>
</feature>
<feature type="domain" description="Protein kinase" evidence="9">
    <location>
        <begin position="300"/>
        <end position="389"/>
    </location>
</feature>
<keyword evidence="11" id="KW-1185">Reference proteome</keyword>
<dbReference type="InterPro" id="IPR011009">
    <property type="entry name" value="Kinase-like_dom_sf"/>
</dbReference>
<dbReference type="InterPro" id="IPR000719">
    <property type="entry name" value="Prot_kinase_dom"/>
</dbReference>
<dbReference type="FunFam" id="3.30.200.20:FF:000034">
    <property type="entry name" value="Kinase suppressor of Ras 1"/>
    <property type="match status" value="1"/>
</dbReference>
<feature type="compositionally biased region" description="Polar residues" evidence="8">
    <location>
        <begin position="111"/>
        <end position="127"/>
    </location>
</feature>
<dbReference type="PANTHER" id="PTHR44329">
    <property type="entry name" value="SERINE/THREONINE-PROTEIN KINASE TNNI3K-RELATED"/>
    <property type="match status" value="1"/>
</dbReference>
<evidence type="ECO:0000256" key="5">
    <source>
        <dbReference type="ARBA" id="ARBA00047899"/>
    </source>
</evidence>
<evidence type="ECO:0000256" key="4">
    <source>
        <dbReference type="ARBA" id="ARBA00022840"/>
    </source>
</evidence>
<dbReference type="PANTHER" id="PTHR44329:SF298">
    <property type="entry name" value="MIXED LINEAGE KINASE DOMAIN-LIKE PROTEIN"/>
    <property type="match status" value="1"/>
</dbReference>
<evidence type="ECO:0000256" key="2">
    <source>
        <dbReference type="ARBA" id="ARBA00022741"/>
    </source>
</evidence>
<dbReference type="EMBL" id="JAWDGP010002150">
    <property type="protein sequence ID" value="KAK3785235.1"/>
    <property type="molecule type" value="Genomic_DNA"/>
</dbReference>
<dbReference type="Proteomes" id="UP001283361">
    <property type="component" value="Unassembled WGS sequence"/>
</dbReference>
<sequence>MLEGASQHNKMPRNYVDNAMNRSLGRVGKPVGSAVHSSSSSSSTRTYVDNSMNRSLGRVGLPVGTAVHSRGASPCTSSSSTRTYVDNSMNRSLGRVGLPVGTAVHSRGASPCTSSSSTKRYVDNPSNRKLGRVGLPIGTAVHSRIDGKVYTDNPFNRKHKRVGLPLGSQPIRRGDSVYADNPVNRVGLPMGSKVVKKSHLAQIRNWLENKAHTQKTLDLVEDSGFIGSEILSSYGSSDREWDEESIDNYNHVRETLNRAEQEDLWAELKSKPIQSCTLSNDTSKGKANQMHGKTIKFEDLTLHDKIGHGGFGEVYLAEYQGVALAVKILNQTNLSKKRLELFEKEIINHSKLDHANIVQFYGPCLERPNLAIVMEYMDASLWESLHINE</sequence>
<evidence type="ECO:0000256" key="6">
    <source>
        <dbReference type="ARBA" id="ARBA00048679"/>
    </source>
</evidence>
<comment type="catalytic activity">
    <reaction evidence="5">
        <text>L-threonyl-[protein] + ATP = O-phospho-L-threonyl-[protein] + ADP + H(+)</text>
        <dbReference type="Rhea" id="RHEA:46608"/>
        <dbReference type="Rhea" id="RHEA-COMP:11060"/>
        <dbReference type="Rhea" id="RHEA-COMP:11605"/>
        <dbReference type="ChEBI" id="CHEBI:15378"/>
        <dbReference type="ChEBI" id="CHEBI:30013"/>
        <dbReference type="ChEBI" id="CHEBI:30616"/>
        <dbReference type="ChEBI" id="CHEBI:61977"/>
        <dbReference type="ChEBI" id="CHEBI:456216"/>
        <dbReference type="EC" id="2.7.11.1"/>
    </reaction>
</comment>
<keyword evidence="4 7" id="KW-0067">ATP-binding</keyword>
<dbReference type="InterPro" id="IPR017441">
    <property type="entry name" value="Protein_kinase_ATP_BS"/>
</dbReference>
<dbReference type="SUPFAM" id="SSF56112">
    <property type="entry name" value="Protein kinase-like (PK-like)"/>
    <property type="match status" value="1"/>
</dbReference>